<evidence type="ECO:0000313" key="2">
    <source>
        <dbReference type="EMBL" id="MFB9759024.1"/>
    </source>
</evidence>
<feature type="transmembrane region" description="Helical" evidence="1">
    <location>
        <begin position="257"/>
        <end position="276"/>
    </location>
</feature>
<feature type="transmembrane region" description="Helical" evidence="1">
    <location>
        <begin position="282"/>
        <end position="302"/>
    </location>
</feature>
<name>A0ABV5WEK4_9BACI</name>
<feature type="transmembrane region" description="Helical" evidence="1">
    <location>
        <begin position="45"/>
        <end position="65"/>
    </location>
</feature>
<evidence type="ECO:0000256" key="1">
    <source>
        <dbReference type="SAM" id="Phobius"/>
    </source>
</evidence>
<reference evidence="2 3" key="1">
    <citation type="submission" date="2024-09" db="EMBL/GenBank/DDBJ databases">
        <authorList>
            <person name="Sun Q."/>
            <person name="Mori K."/>
        </authorList>
    </citation>
    <scope>NUCLEOTIDE SEQUENCE [LARGE SCALE GENOMIC DNA]</scope>
    <source>
        <strain evidence="2 3">JCM 11201</strain>
    </source>
</reference>
<sequence length="314" mass="34851">MKKNTIILPLSLLLFALTALSGGYWDVWWHVMKLVETFYTLPHLVIYASIFLSGITVLGVVFIRLRKIGSFSPAKIKEAKSLALIGAGSVIQLIAGISDDIYHNLVGFDITIWSPPHLLVIFGGVLLLLGVFQLSHERNFTTGMILSLGFALAFFQFSIMEYDIHDVWSLENRWEPYKDYLPFLFMSCAALIISFGTVKMKKPMGTLVTGIAFIYKLAVYIAWSFTSIELYFPVLIIVCGVVFDLVYLLTKNTKYRIHIAAIIAGAALSLVVALQSPINESWSNIVISIAGAIVSALIFTWLGKRLASEGGYHA</sequence>
<organism evidence="2 3">
    <name type="scientific">Ectobacillus funiculus</name>
    <dbReference type="NCBI Taxonomy" id="137993"/>
    <lineage>
        <taxon>Bacteria</taxon>
        <taxon>Bacillati</taxon>
        <taxon>Bacillota</taxon>
        <taxon>Bacilli</taxon>
        <taxon>Bacillales</taxon>
        <taxon>Bacillaceae</taxon>
        <taxon>Ectobacillus</taxon>
    </lineage>
</organism>
<keyword evidence="1" id="KW-1133">Transmembrane helix</keyword>
<feature type="transmembrane region" description="Helical" evidence="1">
    <location>
        <begin position="205"/>
        <end position="225"/>
    </location>
</feature>
<accession>A0ABV5WEK4</accession>
<feature type="transmembrane region" description="Helical" evidence="1">
    <location>
        <begin position="180"/>
        <end position="198"/>
    </location>
</feature>
<feature type="transmembrane region" description="Helical" evidence="1">
    <location>
        <begin position="81"/>
        <end position="98"/>
    </location>
</feature>
<dbReference type="RefSeq" id="WP_379949309.1">
    <property type="nucleotide sequence ID" value="NZ_JBHMAF010000051.1"/>
</dbReference>
<comment type="caution">
    <text evidence="2">The sequence shown here is derived from an EMBL/GenBank/DDBJ whole genome shotgun (WGS) entry which is preliminary data.</text>
</comment>
<keyword evidence="3" id="KW-1185">Reference proteome</keyword>
<keyword evidence="1" id="KW-0812">Transmembrane</keyword>
<feature type="transmembrane region" description="Helical" evidence="1">
    <location>
        <begin position="139"/>
        <end position="160"/>
    </location>
</feature>
<dbReference type="Proteomes" id="UP001589609">
    <property type="component" value="Unassembled WGS sequence"/>
</dbReference>
<gene>
    <name evidence="2" type="ORF">ACFFMS_11190</name>
</gene>
<evidence type="ECO:0008006" key="4">
    <source>
        <dbReference type="Google" id="ProtNLM"/>
    </source>
</evidence>
<dbReference type="EMBL" id="JBHMAF010000051">
    <property type="protein sequence ID" value="MFB9759024.1"/>
    <property type="molecule type" value="Genomic_DNA"/>
</dbReference>
<feature type="transmembrane region" description="Helical" evidence="1">
    <location>
        <begin position="110"/>
        <end position="132"/>
    </location>
</feature>
<keyword evidence="1" id="KW-0472">Membrane</keyword>
<feature type="transmembrane region" description="Helical" evidence="1">
    <location>
        <begin position="231"/>
        <end position="250"/>
    </location>
</feature>
<evidence type="ECO:0000313" key="3">
    <source>
        <dbReference type="Proteomes" id="UP001589609"/>
    </source>
</evidence>
<protein>
    <recommendedName>
        <fullName evidence="4">DUF998 domain-containing protein</fullName>
    </recommendedName>
</protein>
<proteinExistence type="predicted"/>